<dbReference type="InParanoid" id="A0A1Y2LVU9"/>
<proteinExistence type="predicted"/>
<dbReference type="STRING" id="105696.A0A1Y2LVU9"/>
<dbReference type="InterPro" id="IPR052895">
    <property type="entry name" value="HetReg/Transcr_Mod"/>
</dbReference>
<dbReference type="OMA" id="CPRINDM"/>
<protein>
    <recommendedName>
        <fullName evidence="1">Heterokaryon incompatibility domain-containing protein</fullName>
    </recommendedName>
</protein>
<evidence type="ECO:0000313" key="3">
    <source>
        <dbReference type="Proteomes" id="UP000193240"/>
    </source>
</evidence>
<sequence length="857" mass="97408">MSQNRLLYVRSLVDREIRLLRLLPDSFDAPIRCELFEASLDDAELQYQAVSYAWGDASITQCIECNGLDVDVTVSLGTALQAFRHPEDVRIYWADALCINQANSEERNRQVSIMGDIYRSASRVLVWLGVNEVGNEDAIQTAFRAMEYVSRLCPRINDMLRPADPDPCSIQNLVDAFVAQGVDDIFAILGVFYDRPYWKRTWCIQEVYLARELDVWLGRHTVSGDMAGTFTTWLSNRVTRSPNHFPINVSHWMCSSAMQLCMHNEGVRAETVGPWGGKMFHDFLQVLSGYRHQQVTDKRDRIYGLLGIAGSCHRTVPVEIDYNKSYEAIIQDLVKDTIRQRGNLGVLGYAGGIAQDGTMPSWVPRWDLAMWDNTPLNETMYYAGLQGSLYEKIQKAMFPSRALEINPAWFSKDSILELPGVVFDHVGGVSQRMKRMSALRFNEAYIYLDIDPVARGWFTDMSKELLQTAALTNLKELPQEAVFKLATTLTGGATSFHYEAAFSHLEQLHPLTELGEQYMKHFWAFAKRRPDPERPEIDGRGFNFMAARACMGNHFIVTSKGEVGLVRSGVKVGDIVVVLHGGYYPFILRRSEGAAGGYTLLGECYVYNIVKGDVRDMLARGEVEETLFRLPCGVNAKTHDPPPPYGDYVPSTTSALDDEAIEVEEKSEFAPVVAQSPPTEQPASCKAEQLRRYILEIVAITVDVNFDLLNSALHNIPAINYDATAFLLSEEERVRLRELSDLVHRASKRTGRGQRIIDPRDKQTIFDYVYKPARELFSFPSTATYILNLLGWYSQIHSYPVPWHATLPALWARKDLRDFPEFLTYLCFSMKLFRKLIFEMTRDNYRARELLDAAFED</sequence>
<dbReference type="InterPro" id="IPR010730">
    <property type="entry name" value="HET"/>
</dbReference>
<name>A0A1Y2LVU9_EPING</name>
<gene>
    <name evidence="2" type="ORF">B5807_06698</name>
</gene>
<dbReference type="Pfam" id="PF06985">
    <property type="entry name" value="HET"/>
    <property type="match status" value="1"/>
</dbReference>
<dbReference type="PANTHER" id="PTHR24148:SF73">
    <property type="entry name" value="HET DOMAIN PROTEIN (AFU_ORTHOLOGUE AFUA_8G01020)"/>
    <property type="match status" value="1"/>
</dbReference>
<dbReference type="EMBL" id="KZ107847">
    <property type="protein sequence ID" value="OSS47742.1"/>
    <property type="molecule type" value="Genomic_DNA"/>
</dbReference>
<dbReference type="PANTHER" id="PTHR24148">
    <property type="entry name" value="ANKYRIN REPEAT DOMAIN-CONTAINING PROTEIN 39 HOMOLOG-RELATED"/>
    <property type="match status" value="1"/>
</dbReference>
<organism evidence="2 3">
    <name type="scientific">Epicoccum nigrum</name>
    <name type="common">Soil fungus</name>
    <name type="synonym">Epicoccum purpurascens</name>
    <dbReference type="NCBI Taxonomy" id="105696"/>
    <lineage>
        <taxon>Eukaryota</taxon>
        <taxon>Fungi</taxon>
        <taxon>Dikarya</taxon>
        <taxon>Ascomycota</taxon>
        <taxon>Pezizomycotina</taxon>
        <taxon>Dothideomycetes</taxon>
        <taxon>Pleosporomycetidae</taxon>
        <taxon>Pleosporales</taxon>
        <taxon>Pleosporineae</taxon>
        <taxon>Didymellaceae</taxon>
        <taxon>Epicoccum</taxon>
    </lineage>
</organism>
<evidence type="ECO:0000259" key="1">
    <source>
        <dbReference type="Pfam" id="PF06985"/>
    </source>
</evidence>
<dbReference type="AlphaFoldDB" id="A0A1Y2LVU9"/>
<keyword evidence="3" id="KW-1185">Reference proteome</keyword>
<accession>A0A1Y2LVU9</accession>
<dbReference type="Pfam" id="PF26639">
    <property type="entry name" value="Het-6_barrel"/>
    <property type="match status" value="1"/>
</dbReference>
<reference evidence="2 3" key="1">
    <citation type="journal article" date="2017" name="Genome Announc.">
        <title>Genome sequence of the saprophytic ascomycete Epicoccum nigrum ICMP 19927 strain isolated from New Zealand.</title>
        <authorList>
            <person name="Fokin M."/>
            <person name="Fleetwood D."/>
            <person name="Weir B.S."/>
            <person name="Villas-Boas S.G."/>
        </authorList>
    </citation>
    <scope>NUCLEOTIDE SEQUENCE [LARGE SCALE GENOMIC DNA]</scope>
    <source>
        <strain evidence="2 3">ICMP 19927</strain>
    </source>
</reference>
<feature type="domain" description="Heterokaryon incompatibility" evidence="1">
    <location>
        <begin position="47"/>
        <end position="206"/>
    </location>
</feature>
<evidence type="ECO:0000313" key="2">
    <source>
        <dbReference type="EMBL" id="OSS47742.1"/>
    </source>
</evidence>
<dbReference type="Proteomes" id="UP000193240">
    <property type="component" value="Unassembled WGS sequence"/>
</dbReference>